<dbReference type="CDD" id="cd02537">
    <property type="entry name" value="GT8_Glycogenin"/>
    <property type="match status" value="1"/>
</dbReference>
<dbReference type="EMBL" id="KZ852052">
    <property type="protein sequence ID" value="RDH31840.1"/>
    <property type="molecule type" value="Genomic_DNA"/>
</dbReference>
<comment type="cofactor">
    <cofactor evidence="1">
        <name>Mn(2+)</name>
        <dbReference type="ChEBI" id="CHEBI:29035"/>
    </cofactor>
</comment>
<dbReference type="InterPro" id="IPR029058">
    <property type="entry name" value="AB_hydrolase_fold"/>
</dbReference>
<dbReference type="InterPro" id="IPR029044">
    <property type="entry name" value="Nucleotide-diphossugar_trans"/>
</dbReference>
<feature type="compositionally biased region" description="Polar residues" evidence="14">
    <location>
        <begin position="1201"/>
        <end position="1210"/>
    </location>
</feature>
<evidence type="ECO:0000256" key="13">
    <source>
        <dbReference type="ARBA" id="ARBA00057883"/>
    </source>
</evidence>
<dbReference type="InterPro" id="IPR002495">
    <property type="entry name" value="Glyco_trans_8"/>
</dbReference>
<feature type="compositionally biased region" description="Polar residues" evidence="14">
    <location>
        <begin position="1448"/>
        <end position="1467"/>
    </location>
</feature>
<feature type="region of interest" description="Disordered" evidence="14">
    <location>
        <begin position="1521"/>
        <end position="1574"/>
    </location>
</feature>
<feature type="compositionally biased region" description="Pro residues" evidence="14">
    <location>
        <begin position="1319"/>
        <end position="1328"/>
    </location>
</feature>
<dbReference type="Proteomes" id="UP000253729">
    <property type="component" value="Unassembled WGS sequence"/>
</dbReference>
<dbReference type="InterPro" id="IPR006598">
    <property type="entry name" value="CAP10"/>
</dbReference>
<dbReference type="GeneID" id="38137547"/>
<evidence type="ECO:0000256" key="1">
    <source>
        <dbReference type="ARBA" id="ARBA00001936"/>
    </source>
</evidence>
<dbReference type="GO" id="GO:0008466">
    <property type="term" value="F:glycogenin glucosyltransferase activity"/>
    <property type="evidence" value="ECO:0007669"/>
    <property type="project" value="UniProtKB-EC"/>
</dbReference>
<keyword evidence="4" id="KW-0808">Transferase</keyword>
<evidence type="ECO:0000256" key="8">
    <source>
        <dbReference type="ARBA" id="ARBA00023211"/>
    </source>
</evidence>
<dbReference type="InterPro" id="IPR000073">
    <property type="entry name" value="AB_hydrolase_1"/>
</dbReference>
<keyword evidence="6" id="KW-0320">Glycogen biosynthesis</keyword>
<dbReference type="GO" id="GO:0005737">
    <property type="term" value="C:cytoplasm"/>
    <property type="evidence" value="ECO:0007669"/>
    <property type="project" value="UniProtKB-SubCell"/>
</dbReference>
<evidence type="ECO:0000256" key="5">
    <source>
        <dbReference type="ARBA" id="ARBA00022723"/>
    </source>
</evidence>
<dbReference type="RefSeq" id="XP_026624862.1">
    <property type="nucleotide sequence ID" value="XM_026769191.1"/>
</dbReference>
<evidence type="ECO:0000256" key="11">
    <source>
        <dbReference type="ARBA" id="ARBA00050886"/>
    </source>
</evidence>
<feature type="region of interest" description="Disordered" evidence="14">
    <location>
        <begin position="1411"/>
        <end position="1467"/>
    </location>
</feature>
<organism evidence="17 18">
    <name type="scientific">Aspergillus welwitschiae</name>
    <dbReference type="NCBI Taxonomy" id="1341132"/>
    <lineage>
        <taxon>Eukaryota</taxon>
        <taxon>Fungi</taxon>
        <taxon>Dikarya</taxon>
        <taxon>Ascomycota</taxon>
        <taxon>Pezizomycotina</taxon>
        <taxon>Eurotiomycetes</taxon>
        <taxon>Eurotiomycetidae</taxon>
        <taxon>Eurotiales</taxon>
        <taxon>Aspergillaceae</taxon>
        <taxon>Aspergillus</taxon>
        <taxon>Aspergillus subgen. Circumdati</taxon>
    </lineage>
</organism>
<keyword evidence="7" id="KW-0325">Glycoprotein</keyword>
<dbReference type="PANTHER" id="PTHR11183">
    <property type="entry name" value="GLYCOGENIN SUBFAMILY MEMBER"/>
    <property type="match status" value="1"/>
</dbReference>
<keyword evidence="8" id="KW-0464">Manganese</keyword>
<comment type="catalytic activity">
    <reaction evidence="12">
        <text>L-tyrosyl-[glycogenin] + UDP-alpha-D-glucose = alpha-D-glucosyl-L-tyrosyl-[glycogenin] + UDP + H(+)</text>
        <dbReference type="Rhea" id="RHEA:23360"/>
        <dbReference type="Rhea" id="RHEA-COMP:14604"/>
        <dbReference type="Rhea" id="RHEA-COMP:14605"/>
        <dbReference type="ChEBI" id="CHEBI:15378"/>
        <dbReference type="ChEBI" id="CHEBI:46858"/>
        <dbReference type="ChEBI" id="CHEBI:58223"/>
        <dbReference type="ChEBI" id="CHEBI:58885"/>
        <dbReference type="ChEBI" id="CHEBI:140573"/>
        <dbReference type="EC" id="2.4.1.186"/>
    </reaction>
</comment>
<dbReference type="InterPro" id="IPR050587">
    <property type="entry name" value="GNT1/Glycosyltrans_8"/>
</dbReference>
<evidence type="ECO:0000256" key="15">
    <source>
        <dbReference type="SAM" id="SignalP"/>
    </source>
</evidence>
<feature type="chain" id="PRO_5017552170" description="glycogenin glucosyltransferase" evidence="15">
    <location>
        <begin position="29"/>
        <end position="1613"/>
    </location>
</feature>
<feature type="region of interest" description="Disordered" evidence="14">
    <location>
        <begin position="1185"/>
        <end position="1243"/>
    </location>
</feature>
<dbReference type="Pfam" id="PF01501">
    <property type="entry name" value="Glyco_transf_8"/>
    <property type="match status" value="1"/>
</dbReference>
<evidence type="ECO:0000256" key="3">
    <source>
        <dbReference type="ARBA" id="ARBA00022490"/>
    </source>
</evidence>
<feature type="domain" description="Glycosyl transferase CAP10" evidence="16">
    <location>
        <begin position="315"/>
        <end position="581"/>
    </location>
</feature>
<gene>
    <name evidence="17" type="ORF">BDQ94DRAFT_160248</name>
</gene>
<evidence type="ECO:0000259" key="16">
    <source>
        <dbReference type="SMART" id="SM00672"/>
    </source>
</evidence>
<evidence type="ECO:0000256" key="4">
    <source>
        <dbReference type="ARBA" id="ARBA00022679"/>
    </source>
</evidence>
<reference evidence="17 18" key="1">
    <citation type="submission" date="2018-07" db="EMBL/GenBank/DDBJ databases">
        <title>The genomes of Aspergillus section Nigri reveals drivers in fungal speciation.</title>
        <authorList>
            <consortium name="DOE Joint Genome Institute"/>
            <person name="Vesth T.C."/>
            <person name="Nybo J."/>
            <person name="Theobald S."/>
            <person name="Brandl J."/>
            <person name="Frisvad J.C."/>
            <person name="Nielsen K.F."/>
            <person name="Lyhne E.K."/>
            <person name="Kogle M.E."/>
            <person name="Kuo A."/>
            <person name="Riley R."/>
            <person name="Clum A."/>
            <person name="Nolan M."/>
            <person name="Lipzen A."/>
            <person name="Salamov A."/>
            <person name="Henrissat B."/>
            <person name="Wiebenga A."/>
            <person name="De vries R.P."/>
            <person name="Grigoriev I.V."/>
            <person name="Mortensen U.H."/>
            <person name="Andersen M.R."/>
            <person name="Baker S.E."/>
        </authorList>
    </citation>
    <scope>NUCLEOTIDE SEQUENCE [LARGE SCALE GENOMIC DNA]</scope>
    <source>
        <strain evidence="17 18">CBS 139.54b</strain>
    </source>
</reference>
<dbReference type="Pfam" id="PF00561">
    <property type="entry name" value="Abhydrolase_1"/>
    <property type="match status" value="1"/>
</dbReference>
<keyword evidence="18" id="KW-1185">Reference proteome</keyword>
<proteinExistence type="inferred from homology"/>
<name>A0A3F3PY05_9EURO</name>
<comment type="similarity">
    <text evidence="9">Belongs to the glycosyltransferase 8 family. Glycogenin subfamily.</text>
</comment>
<dbReference type="GO" id="GO:0005978">
    <property type="term" value="P:glycogen biosynthetic process"/>
    <property type="evidence" value="ECO:0007669"/>
    <property type="project" value="UniProtKB-KW"/>
</dbReference>
<dbReference type="SMART" id="SM00672">
    <property type="entry name" value="CAP10"/>
    <property type="match status" value="1"/>
</dbReference>
<evidence type="ECO:0000256" key="6">
    <source>
        <dbReference type="ARBA" id="ARBA00023056"/>
    </source>
</evidence>
<comment type="function">
    <text evidence="13">Self-glucosylating initiator of glycogen synthesis. It catalyzes the formation of a short alpha (1,4)-glucosyl chain covalently attached via a glucose 1-O-tyrosyl linkage to internal tyrosine residues and these chains act as primers for the elongation reaction catalyzed by glycogen synthase.</text>
</comment>
<feature type="region of interest" description="Disordered" evidence="14">
    <location>
        <begin position="1277"/>
        <end position="1395"/>
    </location>
</feature>
<dbReference type="EC" id="2.4.1.186" evidence="10"/>
<keyword evidence="15" id="KW-0732">Signal</keyword>
<protein>
    <recommendedName>
        <fullName evidence="10">glycogenin glucosyltransferase</fullName>
        <ecNumber evidence="10">2.4.1.186</ecNumber>
    </recommendedName>
</protein>
<evidence type="ECO:0000256" key="2">
    <source>
        <dbReference type="ARBA" id="ARBA00004496"/>
    </source>
</evidence>
<keyword evidence="3" id="KW-0963">Cytoplasm</keyword>
<dbReference type="Gene3D" id="3.90.550.10">
    <property type="entry name" value="Spore Coat Polysaccharide Biosynthesis Protein SpsA, Chain A"/>
    <property type="match status" value="1"/>
</dbReference>
<dbReference type="Gene3D" id="3.40.50.1820">
    <property type="entry name" value="alpha/beta hydrolase"/>
    <property type="match status" value="1"/>
</dbReference>
<keyword evidence="5" id="KW-0479">Metal-binding</keyword>
<feature type="compositionally biased region" description="Polar residues" evidence="14">
    <location>
        <begin position="1366"/>
        <end position="1377"/>
    </location>
</feature>
<dbReference type="Pfam" id="PF05686">
    <property type="entry name" value="Glyco_transf_90"/>
    <property type="match status" value="1"/>
</dbReference>
<evidence type="ECO:0000313" key="18">
    <source>
        <dbReference type="Proteomes" id="UP000253729"/>
    </source>
</evidence>
<evidence type="ECO:0000256" key="14">
    <source>
        <dbReference type="SAM" id="MobiDB-lite"/>
    </source>
</evidence>
<evidence type="ECO:0000256" key="10">
    <source>
        <dbReference type="ARBA" id="ARBA00038934"/>
    </source>
</evidence>
<accession>A0A3F3PY05</accession>
<dbReference type="SUPFAM" id="SSF53474">
    <property type="entry name" value="alpha/beta-Hydrolases"/>
    <property type="match status" value="1"/>
</dbReference>
<feature type="signal peptide" evidence="15">
    <location>
        <begin position="1"/>
        <end position="28"/>
    </location>
</feature>
<dbReference type="FunFam" id="3.90.550.10:FF:000092">
    <property type="entry name" value="Glycogenin 2"/>
    <property type="match status" value="1"/>
</dbReference>
<evidence type="ECO:0000256" key="9">
    <source>
        <dbReference type="ARBA" id="ARBA00038162"/>
    </source>
</evidence>
<comment type="catalytic activity">
    <reaction evidence="11">
        <text>[1,4-alpha-D-glucosyl](n)-L-tyrosyl-[glycogenin] + UDP-alpha-D-glucose = [1,4-alpha-D-glucosyl](n+1)-L-tyrosyl-[glycogenin] + UDP + H(+)</text>
        <dbReference type="Rhea" id="RHEA:56560"/>
        <dbReference type="Rhea" id="RHEA-COMP:14606"/>
        <dbReference type="Rhea" id="RHEA-COMP:14607"/>
        <dbReference type="ChEBI" id="CHEBI:15378"/>
        <dbReference type="ChEBI" id="CHEBI:58223"/>
        <dbReference type="ChEBI" id="CHEBI:58885"/>
        <dbReference type="ChEBI" id="CHEBI:140574"/>
        <dbReference type="EC" id="2.4.1.186"/>
    </reaction>
</comment>
<dbReference type="GO" id="GO:0046872">
    <property type="term" value="F:metal ion binding"/>
    <property type="evidence" value="ECO:0007669"/>
    <property type="project" value="UniProtKB-KW"/>
</dbReference>
<comment type="subcellular location">
    <subcellularLocation>
        <location evidence="2">Cytoplasm</location>
    </subcellularLocation>
</comment>
<evidence type="ECO:0000313" key="17">
    <source>
        <dbReference type="EMBL" id="RDH31840.1"/>
    </source>
</evidence>
<dbReference type="STRING" id="1341132.A0A3F3PY05"/>
<evidence type="ECO:0000256" key="12">
    <source>
        <dbReference type="ARBA" id="ARBA00052293"/>
    </source>
</evidence>
<dbReference type="SUPFAM" id="SSF53448">
    <property type="entry name" value="Nucleotide-diphospho-sugar transferases"/>
    <property type="match status" value="1"/>
</dbReference>
<feature type="compositionally biased region" description="Basic and acidic residues" evidence="14">
    <location>
        <begin position="1227"/>
        <end position="1238"/>
    </location>
</feature>
<sequence>MRTQRFVVWLGTFALISLCLILFRSSSPSPSPIVDLYPSPDSRPPTTLQRPPVPSNAQLIEQTGYRKVAQPDSLHPVASLVKNAEQQFDRLLSRQSKTLAEAVDEYRERYNMHPPPHFDKWFQFAKDRGVQLIDEYDTIYHALLPFWALEPKTIRDRARETLGFDNSMIGVLIRNGSVSLVEGGAFEQGWQRSATAKMINSFVEYLPDMDLVFNALDEPRVVVPSEDLQRLVAIARDQVSQNTVVNTMPINAWSDRPSDLNKGDRIDEVRTTRFNRFTRQSTWSYSRSSCPVDSPVRSLDEQAPDNINSYAQGELGFIYNISAFSDICNSPSLRYKYGFFDRPNRFEAVHDLFPVFSQSKISSYQDILYPSPWYWSDQVPYEEDKDMEWDEKDSRMFWRGSTTGGYSRAGGWRRQHRQLFVGKVNALNTAKILSKTESNQWKTRGVGRNSFTDLFDVRFTYIGQCDDKDCAAQEEYFDLAEPVDQQDAWAYKHLLDMDGNAFSGRFYAFLRSRSLVHKVSIFREWHDEWLKPWTHYVPLSLTGDDYLEAMRYFESEEEARNKFWDLSKDWDGFSHHILTLRNGFKFHYVCNDQGASLDQEKPVVVFIHGFPDSWAIWRNILSSSSLQQSATLIAVDMPGYGGTDSLIDYSPTNVLESLTEFILAIRAKYGVDTEAGMRQKKLVVVAHDWGCVVSMRLAAEAPQLADRFILSNGPLPRLASSNISRLLSASGKMLKTASRSPIQSRSMIFKAFATLSPIFRQFRKSKYIFAMQLPMPLVRYFGRGGNYSFLKLIHRGSFGKREYTPQDAAECFASSLGPSVAESRTQTADGEQYPESLKNERAPSSFQHMACYYRDGTAFVRWDKSVETISALHSIASSSGGRRASSGAGLFDDGPKGALKACATVIWGKGDIALEPQICLDGLADYLVADSQLVELPLSGHFTPLEQESQVALEKAVEWAVKGEKEDIGAVIKACYPTAVAVYDELIPVHPLTNITPANLWLMDRPDLIATFTKIELWRQTQYKRIVYIDCDVVALRAPDELLELEVDFAAVPDVGWPDCFNSGVMVLRPNLQDYLALRALAERGISFDGADQGLLNMHFRNWHRLSFSYNCTPSANYQYIPAYKHFQSTISMIHFIGAQKPWNMARQVEPIHSPYNQLLGRWWAVYDRHYRPVVTVNVTSTPSYHTQTAHEAPQVHQTHETYQAHPQQSVAAPAPEPTPVAGSSRPTEHEQRQEQRAVESVQAPIISAVPRYVRGEEHVTAYIHPQSGETSFVAHNEPQSHAHEFSVPSNVQAPPPQSQHVQHEYHQQPTAPVHVPEEQPPAPPSPKPEVQTTFEPPKAEWDASKEPPPLNTKPEGIALAKKTYAMSQDEQLFQPPQSYPEAPKNMYYDVPSTKPEPEKLAQVFPWESHAPRPTRVFPEDDQSSTTFTLPKSFIESTEDESGPSLDSRVTSWTSEEPTESWDTYSRSNAWDEIPEIQRYIQSIQQTRKGRVQVLTGGPSSTGQSLVSGQERYNFSWSNNTRVTDFPSEQERPSLPVTPAPIRRKPPIPGEEDFDTGLLPPAHGVPNQEDWVGITNPTVGLEDLRRRQSEVMENPDLLFERILMRSSAASGHS</sequence>
<evidence type="ECO:0000256" key="7">
    <source>
        <dbReference type="ARBA" id="ARBA00023180"/>
    </source>
</evidence>